<evidence type="ECO:0000259" key="2">
    <source>
        <dbReference type="PROSITE" id="PS50222"/>
    </source>
</evidence>
<evidence type="ECO:0000313" key="3">
    <source>
        <dbReference type="EMBL" id="VDP73730.1"/>
    </source>
</evidence>
<accession>A0A183ACY6</accession>
<gene>
    <name evidence="3" type="ORF">ECPE_LOCUS4821</name>
</gene>
<sequence length="71" mass="7968">MAGLQEIVTKVMEAVDADGDGKISKEEFLKCCKTEQERKELLALFEKFDSDGSETIDAKELLKMVEAERAK</sequence>
<reference evidence="3 4" key="2">
    <citation type="submission" date="2018-11" db="EMBL/GenBank/DDBJ databases">
        <authorList>
            <consortium name="Pathogen Informatics"/>
        </authorList>
    </citation>
    <scope>NUCLEOTIDE SEQUENCE [LARGE SCALE GENOMIC DNA]</scope>
    <source>
        <strain evidence="3 4">Egypt</strain>
    </source>
</reference>
<dbReference type="AlphaFoldDB" id="A0A183ACY6"/>
<dbReference type="Pfam" id="PF00036">
    <property type="entry name" value="EF-hand_1"/>
    <property type="match status" value="1"/>
</dbReference>
<reference evidence="5" key="1">
    <citation type="submission" date="2016-06" db="UniProtKB">
        <authorList>
            <consortium name="WormBaseParasite"/>
        </authorList>
    </citation>
    <scope>IDENTIFICATION</scope>
</reference>
<keyword evidence="1" id="KW-0106">Calcium</keyword>
<evidence type="ECO:0000256" key="1">
    <source>
        <dbReference type="ARBA" id="ARBA00022837"/>
    </source>
</evidence>
<keyword evidence="4" id="KW-1185">Reference proteome</keyword>
<evidence type="ECO:0000313" key="5">
    <source>
        <dbReference type="WBParaSite" id="ECPE_0000483301-mRNA-1"/>
    </source>
</evidence>
<feature type="domain" description="EF-hand" evidence="2">
    <location>
        <begin position="39"/>
        <end position="71"/>
    </location>
</feature>
<dbReference type="SMART" id="SM00054">
    <property type="entry name" value="EFh"/>
    <property type="match status" value="2"/>
</dbReference>
<organism evidence="5">
    <name type="scientific">Echinostoma caproni</name>
    <dbReference type="NCBI Taxonomy" id="27848"/>
    <lineage>
        <taxon>Eukaryota</taxon>
        <taxon>Metazoa</taxon>
        <taxon>Spiralia</taxon>
        <taxon>Lophotrochozoa</taxon>
        <taxon>Platyhelminthes</taxon>
        <taxon>Trematoda</taxon>
        <taxon>Digenea</taxon>
        <taxon>Plagiorchiida</taxon>
        <taxon>Echinostomata</taxon>
        <taxon>Echinostomatoidea</taxon>
        <taxon>Echinostomatidae</taxon>
        <taxon>Echinostoma</taxon>
    </lineage>
</organism>
<dbReference type="PROSITE" id="PS00018">
    <property type="entry name" value="EF_HAND_1"/>
    <property type="match status" value="1"/>
</dbReference>
<dbReference type="EMBL" id="UZAN01041672">
    <property type="protein sequence ID" value="VDP73730.1"/>
    <property type="molecule type" value="Genomic_DNA"/>
</dbReference>
<feature type="domain" description="EF-hand" evidence="2">
    <location>
        <begin position="3"/>
        <end position="38"/>
    </location>
</feature>
<dbReference type="Gene3D" id="1.10.238.10">
    <property type="entry name" value="EF-hand"/>
    <property type="match status" value="2"/>
</dbReference>
<dbReference type="GO" id="GO:0005509">
    <property type="term" value="F:calcium ion binding"/>
    <property type="evidence" value="ECO:0007669"/>
    <property type="project" value="InterPro"/>
</dbReference>
<proteinExistence type="predicted"/>
<name>A0A183ACY6_9TREM</name>
<dbReference type="SUPFAM" id="SSF47473">
    <property type="entry name" value="EF-hand"/>
    <property type="match status" value="1"/>
</dbReference>
<dbReference type="OrthoDB" id="26525at2759"/>
<dbReference type="Proteomes" id="UP000272942">
    <property type="component" value="Unassembled WGS sequence"/>
</dbReference>
<dbReference type="Pfam" id="PF13405">
    <property type="entry name" value="EF-hand_6"/>
    <property type="match status" value="1"/>
</dbReference>
<dbReference type="WBParaSite" id="ECPE_0000483301-mRNA-1">
    <property type="protein sequence ID" value="ECPE_0000483301-mRNA-1"/>
    <property type="gene ID" value="ECPE_0000483301"/>
</dbReference>
<dbReference type="InterPro" id="IPR002048">
    <property type="entry name" value="EF_hand_dom"/>
</dbReference>
<evidence type="ECO:0000313" key="4">
    <source>
        <dbReference type="Proteomes" id="UP000272942"/>
    </source>
</evidence>
<protein>
    <submittedName>
        <fullName evidence="5">EF-hand domain-containing protein</fullName>
    </submittedName>
</protein>
<dbReference type="CDD" id="cd00051">
    <property type="entry name" value="EFh"/>
    <property type="match status" value="1"/>
</dbReference>
<dbReference type="PROSITE" id="PS50222">
    <property type="entry name" value="EF_HAND_2"/>
    <property type="match status" value="2"/>
</dbReference>
<dbReference type="InterPro" id="IPR018247">
    <property type="entry name" value="EF_Hand_1_Ca_BS"/>
</dbReference>
<dbReference type="InterPro" id="IPR011992">
    <property type="entry name" value="EF-hand-dom_pair"/>
</dbReference>